<proteinExistence type="predicted"/>
<reference evidence="1" key="2">
    <citation type="submission" date="2020-09" db="EMBL/GenBank/DDBJ databases">
        <authorList>
            <person name="Sun Q."/>
            <person name="Ohkuma M."/>
        </authorList>
    </citation>
    <scope>NUCLEOTIDE SEQUENCE</scope>
    <source>
        <strain evidence="1">JCM 17820</strain>
    </source>
</reference>
<name>A0A830GSH0_9EURY</name>
<dbReference type="Pfam" id="PF24433">
    <property type="entry name" value="DUF7556"/>
    <property type="match status" value="1"/>
</dbReference>
<reference evidence="1" key="1">
    <citation type="journal article" date="2014" name="Int. J. Syst. Evol. Microbiol.">
        <title>Complete genome sequence of Corynebacterium casei LMG S-19264T (=DSM 44701T), isolated from a smear-ripened cheese.</title>
        <authorList>
            <consortium name="US DOE Joint Genome Institute (JGI-PGF)"/>
            <person name="Walter F."/>
            <person name="Albersmeier A."/>
            <person name="Kalinowski J."/>
            <person name="Ruckert C."/>
        </authorList>
    </citation>
    <scope>NUCLEOTIDE SEQUENCE</scope>
    <source>
        <strain evidence="1">JCM 17820</strain>
    </source>
</reference>
<dbReference type="Proteomes" id="UP000605784">
    <property type="component" value="Unassembled WGS sequence"/>
</dbReference>
<dbReference type="RefSeq" id="WP_166967271.1">
    <property type="nucleotide sequence ID" value="NZ_BMOU01000007.1"/>
</dbReference>
<evidence type="ECO:0000313" key="2">
    <source>
        <dbReference type="Proteomes" id="UP000605784"/>
    </source>
</evidence>
<accession>A0A830GSH0</accession>
<dbReference type="EMBL" id="BMOU01000007">
    <property type="protein sequence ID" value="GGO02852.1"/>
    <property type="molecule type" value="Genomic_DNA"/>
</dbReference>
<sequence>MEPDTVAPAEVAEDAEVMASVEEGTTDTLVIADVSTDEAYMTLPLVDAASLPEWR</sequence>
<protein>
    <submittedName>
        <fullName evidence="1">Uncharacterized protein</fullName>
    </submittedName>
</protein>
<keyword evidence="2" id="KW-1185">Reference proteome</keyword>
<dbReference type="AlphaFoldDB" id="A0A830GSH0"/>
<dbReference type="GeneID" id="44855411"/>
<gene>
    <name evidence="1" type="ORF">GCM10009030_37840</name>
</gene>
<evidence type="ECO:0000313" key="1">
    <source>
        <dbReference type="EMBL" id="GGO02852.1"/>
    </source>
</evidence>
<dbReference type="InterPro" id="IPR055978">
    <property type="entry name" value="DUF7556"/>
</dbReference>
<comment type="caution">
    <text evidence="1">The sequence shown here is derived from an EMBL/GenBank/DDBJ whole genome shotgun (WGS) entry which is preliminary data.</text>
</comment>
<organism evidence="1 2">
    <name type="scientific">Haloarcula pellucida</name>
    <dbReference type="NCBI Taxonomy" id="1427151"/>
    <lineage>
        <taxon>Archaea</taxon>
        <taxon>Methanobacteriati</taxon>
        <taxon>Methanobacteriota</taxon>
        <taxon>Stenosarchaea group</taxon>
        <taxon>Halobacteria</taxon>
        <taxon>Halobacteriales</taxon>
        <taxon>Haloarculaceae</taxon>
        <taxon>Haloarcula</taxon>
    </lineage>
</organism>